<feature type="domain" description="Peptidoglycan recognition protein family" evidence="5">
    <location>
        <begin position="11"/>
        <end position="145"/>
    </location>
</feature>
<dbReference type="AlphaFoldDB" id="A0A8A4TJJ1"/>
<evidence type="ECO:0000313" key="6">
    <source>
        <dbReference type="EMBL" id="QTD49374.1"/>
    </source>
</evidence>
<feature type="domain" description="N-acetylmuramoyl-L-alanine amidase" evidence="4">
    <location>
        <begin position="19"/>
        <end position="151"/>
    </location>
</feature>
<keyword evidence="3" id="KW-0472">Membrane</keyword>
<dbReference type="GO" id="GO:0008745">
    <property type="term" value="F:N-acetylmuramoyl-L-alanine amidase activity"/>
    <property type="evidence" value="ECO:0007669"/>
    <property type="project" value="InterPro"/>
</dbReference>
<accession>A0A8A4TJJ1</accession>
<dbReference type="RefSeq" id="WP_237379009.1">
    <property type="nucleotide sequence ID" value="NZ_CP071793.1"/>
</dbReference>
<dbReference type="InterPro" id="IPR002502">
    <property type="entry name" value="Amidase_domain"/>
</dbReference>
<evidence type="ECO:0000256" key="1">
    <source>
        <dbReference type="ARBA" id="ARBA00007553"/>
    </source>
</evidence>
<evidence type="ECO:0000256" key="2">
    <source>
        <dbReference type="SAM" id="MobiDB-lite"/>
    </source>
</evidence>
<dbReference type="Proteomes" id="UP000663929">
    <property type="component" value="Chromosome"/>
</dbReference>
<sequence>MNFLRTWLIFLLIACFCAWLLPRARYRSIVIHHTASPSDSLASIRRAHGARGWYDIGYHLVLANGQAGVPAGHLEVGARYRWGGYSVATRNKWCNVTALHLTLVGNYENAPFPQHLQPALANAVRTLCRRYGIDPANIHLHRDCSATACPGRHIDRDAIQRWLKTDPEAVPQALAAQHERALRQTLVAPLPIGLSVFGLEIALWSIAHRWRKRRRSGRDEPVQSGGPQRGDIE</sequence>
<protein>
    <submittedName>
        <fullName evidence="6">N-acetylmuramoyl-L-alanine amidase</fullName>
    </submittedName>
</protein>
<dbReference type="InterPro" id="IPR015510">
    <property type="entry name" value="PGRP"/>
</dbReference>
<dbReference type="KEGG" id="scor:J3U87_27635"/>
<dbReference type="SUPFAM" id="SSF55846">
    <property type="entry name" value="N-acetylmuramoyl-L-alanine amidase-like"/>
    <property type="match status" value="1"/>
</dbReference>
<dbReference type="PANTHER" id="PTHR11022">
    <property type="entry name" value="PEPTIDOGLYCAN RECOGNITION PROTEIN"/>
    <property type="match status" value="1"/>
</dbReference>
<gene>
    <name evidence="6" type="ORF">J3U87_27635</name>
</gene>
<dbReference type="EMBL" id="CP071793">
    <property type="protein sequence ID" value="QTD49374.1"/>
    <property type="molecule type" value="Genomic_DNA"/>
</dbReference>
<dbReference type="Pfam" id="PF01510">
    <property type="entry name" value="Amidase_2"/>
    <property type="match status" value="1"/>
</dbReference>
<proteinExistence type="inferred from homology"/>
<keyword evidence="7" id="KW-1185">Reference proteome</keyword>
<dbReference type="InterPro" id="IPR006619">
    <property type="entry name" value="PGRP_domain_met/bac"/>
</dbReference>
<evidence type="ECO:0000256" key="3">
    <source>
        <dbReference type="SAM" id="Phobius"/>
    </source>
</evidence>
<keyword evidence="3" id="KW-0812">Transmembrane</keyword>
<organism evidence="6 7">
    <name type="scientific">Sulfidibacter corallicola</name>
    <dbReference type="NCBI Taxonomy" id="2818388"/>
    <lineage>
        <taxon>Bacteria</taxon>
        <taxon>Pseudomonadati</taxon>
        <taxon>Acidobacteriota</taxon>
        <taxon>Holophagae</taxon>
        <taxon>Acanthopleuribacterales</taxon>
        <taxon>Acanthopleuribacteraceae</taxon>
        <taxon>Sulfidibacter</taxon>
    </lineage>
</organism>
<evidence type="ECO:0000313" key="7">
    <source>
        <dbReference type="Proteomes" id="UP000663929"/>
    </source>
</evidence>
<comment type="similarity">
    <text evidence="1">Belongs to the N-acetylmuramoyl-L-alanine amidase 2 family.</text>
</comment>
<feature type="region of interest" description="Disordered" evidence="2">
    <location>
        <begin position="214"/>
        <end position="233"/>
    </location>
</feature>
<feature type="transmembrane region" description="Helical" evidence="3">
    <location>
        <begin position="186"/>
        <end position="207"/>
    </location>
</feature>
<evidence type="ECO:0000259" key="4">
    <source>
        <dbReference type="SMART" id="SM00644"/>
    </source>
</evidence>
<dbReference type="InterPro" id="IPR036505">
    <property type="entry name" value="Amidase/PGRP_sf"/>
</dbReference>
<evidence type="ECO:0000259" key="5">
    <source>
        <dbReference type="SMART" id="SM00701"/>
    </source>
</evidence>
<dbReference type="PANTHER" id="PTHR11022:SF41">
    <property type="entry name" value="PEPTIDOGLYCAN-RECOGNITION PROTEIN LC-RELATED"/>
    <property type="match status" value="1"/>
</dbReference>
<keyword evidence="3" id="KW-1133">Transmembrane helix</keyword>
<dbReference type="GO" id="GO:0008270">
    <property type="term" value="F:zinc ion binding"/>
    <property type="evidence" value="ECO:0007669"/>
    <property type="project" value="InterPro"/>
</dbReference>
<reference evidence="6" key="1">
    <citation type="submission" date="2021-03" db="EMBL/GenBank/DDBJ databases">
        <title>Acanthopleuribacteraceae sp. M133.</title>
        <authorList>
            <person name="Wang G."/>
        </authorList>
    </citation>
    <scope>NUCLEOTIDE SEQUENCE</scope>
    <source>
        <strain evidence="6">M133</strain>
    </source>
</reference>
<dbReference type="Gene3D" id="3.40.80.10">
    <property type="entry name" value="Peptidoglycan recognition protein-like"/>
    <property type="match status" value="1"/>
</dbReference>
<dbReference type="SMART" id="SM00644">
    <property type="entry name" value="Ami_2"/>
    <property type="match status" value="1"/>
</dbReference>
<dbReference type="CDD" id="cd06583">
    <property type="entry name" value="PGRP"/>
    <property type="match status" value="1"/>
</dbReference>
<dbReference type="GO" id="GO:0009253">
    <property type="term" value="P:peptidoglycan catabolic process"/>
    <property type="evidence" value="ECO:0007669"/>
    <property type="project" value="InterPro"/>
</dbReference>
<name>A0A8A4TJJ1_SULCO</name>
<dbReference type="SMART" id="SM00701">
    <property type="entry name" value="PGRP"/>
    <property type="match status" value="1"/>
</dbReference>